<proteinExistence type="predicted"/>
<dbReference type="Proteomes" id="UP000186905">
    <property type="component" value="Unassembled WGS sequence"/>
</dbReference>
<evidence type="ECO:0000313" key="2">
    <source>
        <dbReference type="Proteomes" id="UP000186905"/>
    </source>
</evidence>
<name>A0A1Q9GBK0_9GAMM</name>
<organism evidence="1 2">
    <name type="scientific">Photobacterium proteolyticum</name>
    <dbReference type="NCBI Taxonomy" id="1903952"/>
    <lineage>
        <taxon>Bacteria</taxon>
        <taxon>Pseudomonadati</taxon>
        <taxon>Pseudomonadota</taxon>
        <taxon>Gammaproteobacteria</taxon>
        <taxon>Vibrionales</taxon>
        <taxon>Vibrionaceae</taxon>
        <taxon>Photobacterium</taxon>
    </lineage>
</organism>
<evidence type="ECO:0000313" key="1">
    <source>
        <dbReference type="EMBL" id="OLQ71713.1"/>
    </source>
</evidence>
<dbReference type="EMBL" id="MJIL01000093">
    <property type="protein sequence ID" value="OLQ71713.1"/>
    <property type="molecule type" value="Genomic_DNA"/>
</dbReference>
<dbReference type="AlphaFoldDB" id="A0A1Q9GBK0"/>
<gene>
    <name evidence="1" type="ORF">BIT28_23915</name>
</gene>
<keyword evidence="2" id="KW-1185">Reference proteome</keyword>
<protein>
    <submittedName>
        <fullName evidence="1">Uncharacterized protein</fullName>
    </submittedName>
</protein>
<accession>A0A1Q9GBK0</accession>
<sequence length="186" mass="21447">MVRILILVLLTLCHYSYAESINVKQEHLLKAFSCQDKSKTICFEGAEFYSEYNIYIFNFKVEISDENLKGLTVEQYIDDTMGPIYGLINPKAAEFYGIDPIMREIIDEREHPASNIILGMTTNYKNDSYVSYIRVAEKDTLSLLSKIELSKDKPADLLINKCEKIKKSLGSLTEKQLEEYCKFNLI</sequence>
<dbReference type="STRING" id="1903952.BIT28_23915"/>
<reference evidence="1 2" key="1">
    <citation type="submission" date="2016-09" db="EMBL/GenBank/DDBJ databases">
        <title>Photobacterium proteolyticum sp. nov. a protease producing bacterium isolated from ocean sediments of Laizhou Bay.</title>
        <authorList>
            <person name="Li Y."/>
        </authorList>
    </citation>
    <scope>NUCLEOTIDE SEQUENCE [LARGE SCALE GENOMIC DNA]</scope>
    <source>
        <strain evidence="1 2">13-12</strain>
    </source>
</reference>
<comment type="caution">
    <text evidence="1">The sequence shown here is derived from an EMBL/GenBank/DDBJ whole genome shotgun (WGS) entry which is preliminary data.</text>
</comment>